<dbReference type="Pfam" id="PF26593">
    <property type="entry name" value="TraC-like"/>
    <property type="match status" value="1"/>
</dbReference>
<gene>
    <name evidence="2" type="ORF">A2372_00475</name>
</gene>
<feature type="domain" description="TraC-like" evidence="1">
    <location>
        <begin position="16"/>
        <end position="202"/>
    </location>
</feature>
<dbReference type="EMBL" id="MGIT01000003">
    <property type="protein sequence ID" value="OGM92669.1"/>
    <property type="molecule type" value="Genomic_DNA"/>
</dbReference>
<dbReference type="InterPro" id="IPR058596">
    <property type="entry name" value="TraC-like_dom"/>
</dbReference>
<reference evidence="2 3" key="1">
    <citation type="journal article" date="2016" name="Nat. Commun.">
        <title>Thousands of microbial genomes shed light on interconnected biogeochemical processes in an aquifer system.</title>
        <authorList>
            <person name="Anantharaman K."/>
            <person name="Brown C.T."/>
            <person name="Hug L.A."/>
            <person name="Sharon I."/>
            <person name="Castelle C.J."/>
            <person name="Probst A.J."/>
            <person name="Thomas B.C."/>
            <person name="Singh A."/>
            <person name="Wilkins M.J."/>
            <person name="Karaoz U."/>
            <person name="Brodie E.L."/>
            <person name="Williams K.H."/>
            <person name="Hubbard S.S."/>
            <person name="Banfield J.F."/>
        </authorList>
    </citation>
    <scope>NUCLEOTIDE SEQUENCE [LARGE SCALE GENOMIC DNA]</scope>
</reference>
<dbReference type="AlphaFoldDB" id="A0A1F8DX74"/>
<evidence type="ECO:0000313" key="3">
    <source>
        <dbReference type="Proteomes" id="UP000176422"/>
    </source>
</evidence>
<comment type="caution">
    <text evidence="2">The sequence shown here is derived from an EMBL/GenBank/DDBJ whole genome shotgun (WGS) entry which is preliminary data.</text>
</comment>
<dbReference type="STRING" id="1802559.A2372_00475"/>
<sequence length="217" mass="23984">MPQETQATQQFVDVERVHNGTVILKGGSLRRILLVSGINFALKSEEDKNIILGAYQEFINSLDFSLQIIVHSRRLNIKGYLDGLAIRQEAETNELLREQISEYGEFIRSFVEQSDIMGKSFFVVVPYDRAMIVTTGGLLKSIPFFGKKPGAAEAAGEQVSLDEAIGQLEQRADHVVAGLAGIGLRAVTLNDEELVELFYNLYNPAPTEKKGLGIAKQ</sequence>
<name>A0A1F8DX74_9BACT</name>
<evidence type="ECO:0000259" key="1">
    <source>
        <dbReference type="Pfam" id="PF26593"/>
    </source>
</evidence>
<organism evidence="2 3">
    <name type="scientific">Candidatus Wolfebacteria bacterium RIFOXYB1_FULL_54_12</name>
    <dbReference type="NCBI Taxonomy" id="1802559"/>
    <lineage>
        <taxon>Bacteria</taxon>
        <taxon>Candidatus Wolfeibacteriota</taxon>
    </lineage>
</organism>
<evidence type="ECO:0000313" key="2">
    <source>
        <dbReference type="EMBL" id="OGM92669.1"/>
    </source>
</evidence>
<proteinExistence type="predicted"/>
<dbReference type="Proteomes" id="UP000176422">
    <property type="component" value="Unassembled WGS sequence"/>
</dbReference>
<protein>
    <recommendedName>
        <fullName evidence="1">TraC-like domain-containing protein</fullName>
    </recommendedName>
</protein>
<accession>A0A1F8DX74</accession>